<protein>
    <submittedName>
        <fullName evidence="2">Transcriptional regulator, y4mF family</fullName>
    </submittedName>
</protein>
<dbReference type="EMBL" id="UGRY01000002">
    <property type="protein sequence ID" value="SUA75108.1"/>
    <property type="molecule type" value="Genomic_DNA"/>
</dbReference>
<dbReference type="Gene3D" id="3.30.450.180">
    <property type="match status" value="1"/>
</dbReference>
<dbReference type="OrthoDB" id="4565847at2"/>
<dbReference type="GO" id="GO:0003677">
    <property type="term" value="F:DNA binding"/>
    <property type="evidence" value="ECO:0007669"/>
    <property type="project" value="InterPro"/>
</dbReference>
<evidence type="ECO:0000259" key="1">
    <source>
        <dbReference type="PROSITE" id="PS50943"/>
    </source>
</evidence>
<dbReference type="SMART" id="SM00530">
    <property type="entry name" value="HTH_XRE"/>
    <property type="match status" value="1"/>
</dbReference>
<keyword evidence="3" id="KW-1185">Reference proteome</keyword>
<sequence>MSRGRLAEFVRTRRKALGMTQAQLAATTGWSKSSIEKVEAGRLVPSLEFVGALFDALAIAYLYRERIIAALYPGTLTRILGPSPSRPDADALADLEDLPYPAAYLTLPEGDVLGANSAWAETFPGMGTTANLLTWLFTAPQASEILPTWERLAHGFAYGLRVMGPISVPETAVTELVDRCSAHPDFERMWTTDPPDPVAARPELPVVSPATGEVRRLCVKIDKPHFPFSSWVTYRLVPIRDDTL</sequence>
<evidence type="ECO:0000313" key="2">
    <source>
        <dbReference type="EMBL" id="SUA75108.1"/>
    </source>
</evidence>
<gene>
    <name evidence="2" type="ORF">NCTC1934_01911</name>
</gene>
<dbReference type="PANTHER" id="PTHR35010">
    <property type="entry name" value="BLL4672 PROTEIN-RELATED"/>
    <property type="match status" value="1"/>
</dbReference>
<dbReference type="SUPFAM" id="SSF47413">
    <property type="entry name" value="lambda repressor-like DNA-binding domains"/>
    <property type="match status" value="1"/>
</dbReference>
<dbReference type="STRING" id="1406858.GCA_000710895_02698"/>
<dbReference type="Gene3D" id="1.10.260.40">
    <property type="entry name" value="lambda repressor-like DNA-binding domains"/>
    <property type="match status" value="1"/>
</dbReference>
<dbReference type="Proteomes" id="UP000255467">
    <property type="component" value="Unassembled WGS sequence"/>
</dbReference>
<dbReference type="Pfam" id="PF17765">
    <property type="entry name" value="MLTR_LBD"/>
    <property type="match status" value="1"/>
</dbReference>
<reference evidence="2 3" key="1">
    <citation type="submission" date="2018-06" db="EMBL/GenBank/DDBJ databases">
        <authorList>
            <consortium name="Pathogen Informatics"/>
            <person name="Doyle S."/>
        </authorList>
    </citation>
    <scope>NUCLEOTIDE SEQUENCE [LARGE SCALE GENOMIC DNA]</scope>
    <source>
        <strain evidence="2 3">NCTC1934</strain>
    </source>
</reference>
<dbReference type="CDD" id="cd00093">
    <property type="entry name" value="HTH_XRE"/>
    <property type="match status" value="1"/>
</dbReference>
<dbReference type="RefSeq" id="WP_081592151.1">
    <property type="nucleotide sequence ID" value="NZ_UGRY01000002.1"/>
</dbReference>
<dbReference type="PANTHER" id="PTHR35010:SF2">
    <property type="entry name" value="BLL4672 PROTEIN"/>
    <property type="match status" value="1"/>
</dbReference>
<dbReference type="InterPro" id="IPR001387">
    <property type="entry name" value="Cro/C1-type_HTH"/>
</dbReference>
<evidence type="ECO:0000313" key="3">
    <source>
        <dbReference type="Proteomes" id="UP000255467"/>
    </source>
</evidence>
<proteinExistence type="predicted"/>
<dbReference type="InterPro" id="IPR010982">
    <property type="entry name" value="Lambda_DNA-bd_dom_sf"/>
</dbReference>
<dbReference type="PROSITE" id="PS50943">
    <property type="entry name" value="HTH_CROC1"/>
    <property type="match status" value="1"/>
</dbReference>
<accession>A0A378YE30</accession>
<dbReference type="Pfam" id="PF13560">
    <property type="entry name" value="HTH_31"/>
    <property type="match status" value="1"/>
</dbReference>
<feature type="domain" description="HTH cro/C1-type" evidence="1">
    <location>
        <begin position="10"/>
        <end position="62"/>
    </location>
</feature>
<name>A0A378YE30_9NOCA</name>
<organism evidence="2 3">
    <name type="scientific">Nocardia otitidiscaviarum</name>
    <dbReference type="NCBI Taxonomy" id="1823"/>
    <lineage>
        <taxon>Bacteria</taxon>
        <taxon>Bacillati</taxon>
        <taxon>Actinomycetota</taxon>
        <taxon>Actinomycetes</taxon>
        <taxon>Mycobacteriales</taxon>
        <taxon>Nocardiaceae</taxon>
        <taxon>Nocardia</taxon>
    </lineage>
</organism>
<dbReference type="InterPro" id="IPR041413">
    <property type="entry name" value="MLTR_LBD"/>
</dbReference>
<dbReference type="AlphaFoldDB" id="A0A378YE30"/>